<name>A0A929RXS1_9BACT</name>
<comment type="caution">
    <text evidence="1">The sequence shown here is derived from an EMBL/GenBank/DDBJ whole genome shotgun (WGS) entry which is preliminary data.</text>
</comment>
<dbReference type="Pfam" id="PF26559">
    <property type="entry name" value="DUF8184"/>
    <property type="match status" value="1"/>
</dbReference>
<dbReference type="EMBL" id="JABZGR010000019">
    <property type="protein sequence ID" value="MBF0970671.1"/>
    <property type="molecule type" value="Genomic_DNA"/>
</dbReference>
<accession>A0A929RXS1</accession>
<evidence type="ECO:0000313" key="2">
    <source>
        <dbReference type="Proteomes" id="UP000704068"/>
    </source>
</evidence>
<gene>
    <name evidence="1" type="ORF">HXK21_06470</name>
</gene>
<sequence>MKQIEAQDFLFYYNPNLEELIVSSGLKFTNRLNDGFKVDLNPHGQSVLTTVEFIDLDVDKRSLTCNVGQESALITIHTDFQVNMLGFKLVMDTGRNVLSTKDLDKIDLFFTGDKLEHLYISKAKDYNIIDSIRIFNEGEQYFVVKNKPQFTREAIQQMSLCNETIKIETRNNEFDYKLDVNEEIFLFLNSVFKID</sequence>
<dbReference type="Proteomes" id="UP000704068">
    <property type="component" value="Unassembled WGS sequence"/>
</dbReference>
<organism evidence="1 2">
    <name type="scientific">Alloprevotella tannerae</name>
    <dbReference type="NCBI Taxonomy" id="76122"/>
    <lineage>
        <taxon>Bacteria</taxon>
        <taxon>Pseudomonadati</taxon>
        <taxon>Bacteroidota</taxon>
        <taxon>Bacteroidia</taxon>
        <taxon>Bacteroidales</taxon>
        <taxon>Prevotellaceae</taxon>
        <taxon>Alloprevotella</taxon>
    </lineage>
</organism>
<dbReference type="AlphaFoldDB" id="A0A929RXS1"/>
<proteinExistence type="predicted"/>
<reference evidence="1" key="1">
    <citation type="submission" date="2020-04" db="EMBL/GenBank/DDBJ databases">
        <title>Deep metagenomics examines the oral microbiome during advanced dental caries in children, revealing novel taxa and co-occurrences with host molecules.</title>
        <authorList>
            <person name="Baker J.L."/>
            <person name="Morton J.T."/>
            <person name="Dinis M."/>
            <person name="Alvarez R."/>
            <person name="Tran N.C."/>
            <person name="Knight R."/>
            <person name="Edlund A."/>
        </authorList>
    </citation>
    <scope>NUCLEOTIDE SEQUENCE</scope>
    <source>
        <strain evidence="1">JCVI_34_bin.1</strain>
    </source>
</reference>
<dbReference type="RefSeq" id="WP_303764252.1">
    <property type="nucleotide sequence ID" value="NZ_JABZGR010000019.1"/>
</dbReference>
<protein>
    <submittedName>
        <fullName evidence="1">Uncharacterized protein</fullName>
    </submittedName>
</protein>
<dbReference type="InterPro" id="IPR058497">
    <property type="entry name" value="DUF8184"/>
</dbReference>
<evidence type="ECO:0000313" key="1">
    <source>
        <dbReference type="EMBL" id="MBF0970671.1"/>
    </source>
</evidence>